<sequence length="725" mass="83219">MEECVCSTIWRLSNYFDESRAAELISAINKHLEQLRTFMVQSKSLSRDVQYQIIPKDLRKSKVISIQSIDFSPINRVYETFNRHLDSFWEHSEDLAHVEIRRRLICVILHLRSKLEPEATTPPRIARLLQRNKSNGELRNAGRSYIKIARKLGSIGCLFWLPLDVPPSTSPVSDFYGNYYLIYPPTLSSHLNLSVSYNEFFSDETQLLLLLYALGGTDIPDMLLSSVEFPQRRWTADGEIEQITALRLNLPAELVNTLSDRGRFSKLMTSPNVTHQVLDDGTVTWSLRSELQASFSRFLLPMTVNHHGDVALRLMCLACPPCYEGNTNWSPSLKKSMWDVFEKILERYTVSALIRSPVLEAILYFCERDSVMIRRVAVKMAKSLLRKSMPYYLHASVVLFQSILYRIDGDLAKAEAQIRNFMREGPLPETRRDHALLGRLHISLIENKIKCYDSDVPSFIYKWEAKQPLSTLEIEVTSRLQTAASRFFQSVGDFSEARVSLEQFLSLDTTKPIRSGTRHIIAGRLADMHCEMKEYSQALNLVQAELNSVDDSERRRRSFRRLLLASAEANIGLNRLDVAEALLQELYGMVVPKLDDLHDQQLHMRHLLAAARVAHMRPDTAEAISRWKFALQEVERMHTLKSRRGFIAAMIYLSMAHAQLSIGDRDSGRHSWAMGVEILRSEICEFWIPVVPTIWLPWVVMEINALQGWSFRMALPGGKPDITYP</sequence>
<reference evidence="1 2" key="1">
    <citation type="submission" date="2019-06" db="EMBL/GenBank/DDBJ databases">
        <authorList>
            <person name="Broberg M."/>
        </authorList>
    </citation>
    <scope>NUCLEOTIDE SEQUENCE [LARGE SCALE GENOMIC DNA]</scope>
</reference>
<dbReference type="Proteomes" id="UP000766486">
    <property type="component" value="Unassembled WGS sequence"/>
</dbReference>
<protein>
    <submittedName>
        <fullName evidence="1">Uncharacterized protein</fullName>
    </submittedName>
</protein>
<dbReference type="Gene3D" id="1.25.40.10">
    <property type="entry name" value="Tetratricopeptide repeat domain"/>
    <property type="match status" value="1"/>
</dbReference>
<proteinExistence type="predicted"/>
<evidence type="ECO:0000313" key="2">
    <source>
        <dbReference type="Proteomes" id="UP000766486"/>
    </source>
</evidence>
<gene>
    <name evidence="1" type="ORF">CLO192961_LOCUS476172</name>
</gene>
<dbReference type="EMBL" id="CABFNS010001012">
    <property type="protein sequence ID" value="VUC37572.1"/>
    <property type="molecule type" value="Genomic_DNA"/>
</dbReference>
<organism evidence="1 2">
    <name type="scientific">Bionectria ochroleuca</name>
    <name type="common">Gliocladium roseum</name>
    <dbReference type="NCBI Taxonomy" id="29856"/>
    <lineage>
        <taxon>Eukaryota</taxon>
        <taxon>Fungi</taxon>
        <taxon>Dikarya</taxon>
        <taxon>Ascomycota</taxon>
        <taxon>Pezizomycotina</taxon>
        <taxon>Sordariomycetes</taxon>
        <taxon>Hypocreomycetidae</taxon>
        <taxon>Hypocreales</taxon>
        <taxon>Bionectriaceae</taxon>
        <taxon>Clonostachys</taxon>
    </lineage>
</organism>
<keyword evidence="2" id="KW-1185">Reference proteome</keyword>
<comment type="caution">
    <text evidence="1">The sequence shown here is derived from an EMBL/GenBank/DDBJ whole genome shotgun (WGS) entry which is preliminary data.</text>
</comment>
<evidence type="ECO:0000313" key="1">
    <source>
        <dbReference type="EMBL" id="VUC37572.1"/>
    </source>
</evidence>
<name>A0ABY6V5B1_BIOOC</name>
<accession>A0ABY6V5B1</accession>
<dbReference type="InterPro" id="IPR011990">
    <property type="entry name" value="TPR-like_helical_dom_sf"/>
</dbReference>